<dbReference type="PROSITE" id="PS50097">
    <property type="entry name" value="BTB"/>
    <property type="match status" value="1"/>
</dbReference>
<name>B7GB01_PHATC</name>
<evidence type="ECO:0000313" key="3">
    <source>
        <dbReference type="EMBL" id="EEC44032.1"/>
    </source>
</evidence>
<dbReference type="OrthoDB" id="10249567at2759"/>
<dbReference type="PaxDb" id="2850-Phatr40282"/>
<dbReference type="Gene3D" id="3.10.20.90">
    <property type="entry name" value="Phosphatidylinositol 3-kinase Catalytic Subunit, Chain A, domain 1"/>
    <property type="match status" value="1"/>
</dbReference>
<feature type="region of interest" description="Disordered" evidence="1">
    <location>
        <begin position="318"/>
        <end position="344"/>
    </location>
</feature>
<dbReference type="KEGG" id="pti:PHATRDRAFT_40282"/>
<dbReference type="RefSeq" id="XP_002184283.1">
    <property type="nucleotide sequence ID" value="XM_002184247.1"/>
</dbReference>
<dbReference type="InParanoid" id="B7GB01"/>
<reference evidence="3 4" key="1">
    <citation type="journal article" date="2008" name="Nature">
        <title>The Phaeodactylum genome reveals the evolutionary history of diatom genomes.</title>
        <authorList>
            <person name="Bowler C."/>
            <person name="Allen A.E."/>
            <person name="Badger J.H."/>
            <person name="Grimwood J."/>
            <person name="Jabbari K."/>
            <person name="Kuo A."/>
            <person name="Maheswari U."/>
            <person name="Martens C."/>
            <person name="Maumus F."/>
            <person name="Otillar R.P."/>
            <person name="Rayko E."/>
            <person name="Salamov A."/>
            <person name="Vandepoele K."/>
            <person name="Beszteri B."/>
            <person name="Gruber A."/>
            <person name="Heijde M."/>
            <person name="Katinka M."/>
            <person name="Mock T."/>
            <person name="Valentin K."/>
            <person name="Verret F."/>
            <person name="Berges J.A."/>
            <person name="Brownlee C."/>
            <person name="Cadoret J.P."/>
            <person name="Chiovitti A."/>
            <person name="Choi C.J."/>
            <person name="Coesel S."/>
            <person name="De Martino A."/>
            <person name="Detter J.C."/>
            <person name="Durkin C."/>
            <person name="Falciatore A."/>
            <person name="Fournet J."/>
            <person name="Haruta M."/>
            <person name="Huysman M.J."/>
            <person name="Jenkins B.D."/>
            <person name="Jiroutova K."/>
            <person name="Jorgensen R.E."/>
            <person name="Joubert Y."/>
            <person name="Kaplan A."/>
            <person name="Kroger N."/>
            <person name="Kroth P.G."/>
            <person name="La Roche J."/>
            <person name="Lindquist E."/>
            <person name="Lommer M."/>
            <person name="Martin-Jezequel V."/>
            <person name="Lopez P.J."/>
            <person name="Lucas S."/>
            <person name="Mangogna M."/>
            <person name="McGinnis K."/>
            <person name="Medlin L.K."/>
            <person name="Montsant A."/>
            <person name="Oudot-Le Secq M.P."/>
            <person name="Napoli C."/>
            <person name="Obornik M."/>
            <person name="Parker M.S."/>
            <person name="Petit J.L."/>
            <person name="Porcel B.M."/>
            <person name="Poulsen N."/>
            <person name="Robison M."/>
            <person name="Rychlewski L."/>
            <person name="Rynearson T.A."/>
            <person name="Schmutz J."/>
            <person name="Shapiro H."/>
            <person name="Siaut M."/>
            <person name="Stanley M."/>
            <person name="Sussman M.R."/>
            <person name="Taylor A.R."/>
            <person name="Vardi A."/>
            <person name="von Dassow P."/>
            <person name="Vyverman W."/>
            <person name="Willis A."/>
            <person name="Wyrwicz L.S."/>
            <person name="Rokhsar D.S."/>
            <person name="Weissenbach J."/>
            <person name="Armbrust E.V."/>
            <person name="Green B.R."/>
            <person name="Van de Peer Y."/>
            <person name="Grigoriev I.V."/>
        </authorList>
    </citation>
    <scope>NUCLEOTIDE SEQUENCE [LARGE SCALE GENOMIC DNA]</scope>
    <source>
        <strain evidence="3 4">CCAP 1055/1</strain>
    </source>
</reference>
<dbReference type="Gene3D" id="1.25.40.420">
    <property type="match status" value="1"/>
</dbReference>
<dbReference type="SUPFAM" id="SSF54695">
    <property type="entry name" value="POZ domain"/>
    <property type="match status" value="1"/>
</dbReference>
<dbReference type="GeneID" id="7198219"/>
<dbReference type="AlphaFoldDB" id="B7GB01"/>
<dbReference type="PANTHER" id="PTHR24413">
    <property type="entry name" value="SPECKLE-TYPE POZ PROTEIN"/>
    <property type="match status" value="1"/>
</dbReference>
<dbReference type="SMART" id="SM00225">
    <property type="entry name" value="BTB"/>
    <property type="match status" value="1"/>
</dbReference>
<dbReference type="HOGENOM" id="CLU_050788_0_0_1"/>
<evidence type="ECO:0000256" key="1">
    <source>
        <dbReference type="SAM" id="MobiDB-lite"/>
    </source>
</evidence>
<dbReference type="Gene3D" id="3.30.710.10">
    <property type="entry name" value="Potassium Channel Kv1.1, Chain A"/>
    <property type="match status" value="1"/>
</dbReference>
<organism evidence="3 4">
    <name type="scientific">Phaeodactylum tricornutum (strain CCAP 1055/1)</name>
    <dbReference type="NCBI Taxonomy" id="556484"/>
    <lineage>
        <taxon>Eukaryota</taxon>
        <taxon>Sar</taxon>
        <taxon>Stramenopiles</taxon>
        <taxon>Ochrophyta</taxon>
        <taxon>Bacillariophyta</taxon>
        <taxon>Bacillariophyceae</taxon>
        <taxon>Bacillariophycidae</taxon>
        <taxon>Naviculales</taxon>
        <taxon>Phaeodactylaceae</taxon>
        <taxon>Phaeodactylum</taxon>
    </lineage>
</organism>
<feature type="domain" description="BTB" evidence="2">
    <location>
        <begin position="133"/>
        <end position="216"/>
    </location>
</feature>
<evidence type="ECO:0000259" key="2">
    <source>
        <dbReference type="PROSITE" id="PS50097"/>
    </source>
</evidence>
<dbReference type="eggNOG" id="KOG1987">
    <property type="taxonomic scope" value="Eukaryota"/>
</dbReference>
<dbReference type="InterPro" id="IPR000210">
    <property type="entry name" value="BTB/POZ_dom"/>
</dbReference>
<keyword evidence="4" id="KW-1185">Reference proteome</keyword>
<dbReference type="OMA" id="PANNMYS"/>
<reference evidence="4" key="2">
    <citation type="submission" date="2008-08" db="EMBL/GenBank/DDBJ databases">
        <authorList>
            <consortium name="Diatom Consortium"/>
            <person name="Grigoriev I."/>
            <person name="Grimwood J."/>
            <person name="Kuo A."/>
            <person name="Otillar R.P."/>
            <person name="Salamov A."/>
            <person name="Detter J.C."/>
            <person name="Lindquist E."/>
            <person name="Shapiro H."/>
            <person name="Lucas S."/>
            <person name="Glavina del Rio T."/>
            <person name="Pitluck S."/>
            <person name="Rokhsar D."/>
            <person name="Bowler C."/>
        </authorList>
    </citation>
    <scope>GENOME REANNOTATION</scope>
    <source>
        <strain evidence="4">CCAP 1055/1</strain>
    </source>
</reference>
<accession>B7GB01</accession>
<dbReference type="InterPro" id="IPR011333">
    <property type="entry name" value="SKP1/BTB/POZ_sf"/>
</dbReference>
<protein>
    <recommendedName>
        <fullName evidence="2">BTB domain-containing protein</fullName>
    </recommendedName>
</protein>
<dbReference type="STRING" id="556484.B7GB01"/>
<sequence>MANNGGARQANAQINEHVEFTVKPEEDLYLSGSENTIRRVTAETNYSCLMLKTQRFSSLFRHYAKYHGLRKEDLEYYFVNLLENEDTPESVQLQRGDTIMVRKRRKHEPPEAAADDEEFIKDMRELLDDEEHMDAVFVLNKDMDCQQEIRAHKSVLTARAEYFKALFRTNASAEKKEGTAFKESEECVIQVEKDFTEQQIRYVLEFIYTNRIQVVRDISTDDLLCLLHLSDKWLLRDLKRLVEHELIRDHMTVNTVARLYGATEDYHASRLSRACIEFIMTNLRQLAGNTVFEEEMKSYPHLCMPVLKAAANLIPDGPALKKQRTDHHGTPSGIGSSPVPDSDT</sequence>
<evidence type="ECO:0000313" key="4">
    <source>
        <dbReference type="Proteomes" id="UP000000759"/>
    </source>
</evidence>
<dbReference type="Pfam" id="PF00651">
    <property type="entry name" value="BTB"/>
    <property type="match status" value="1"/>
</dbReference>
<dbReference type="EMBL" id="CM000625">
    <property type="protein sequence ID" value="EEC44032.1"/>
    <property type="molecule type" value="Genomic_DNA"/>
</dbReference>
<proteinExistence type="predicted"/>
<dbReference type="Proteomes" id="UP000000759">
    <property type="component" value="Chromosome 23"/>
</dbReference>
<gene>
    <name evidence="3" type="ORF">PHATRDRAFT_40282</name>
</gene>